<name>A0A7J5BFT1_9MICO</name>
<dbReference type="Pfam" id="PF06267">
    <property type="entry name" value="DUF1028"/>
    <property type="match status" value="1"/>
</dbReference>
<comment type="caution">
    <text evidence="1">The sequence shown here is derived from an EMBL/GenBank/DDBJ whole genome shotgun (WGS) entry which is preliminary data.</text>
</comment>
<dbReference type="RefSeq" id="WP_158050970.1">
    <property type="nucleotide sequence ID" value="NZ_WBKB01000001.1"/>
</dbReference>
<dbReference type="PANTHER" id="PTHR39328">
    <property type="entry name" value="BLL2871 PROTEIN"/>
    <property type="match status" value="1"/>
</dbReference>
<dbReference type="SUPFAM" id="SSF56235">
    <property type="entry name" value="N-terminal nucleophile aminohydrolases (Ntn hydrolases)"/>
    <property type="match status" value="1"/>
</dbReference>
<dbReference type="OrthoDB" id="9790012at2"/>
<dbReference type="AlphaFoldDB" id="A0A7J5BFT1"/>
<evidence type="ECO:0000313" key="1">
    <source>
        <dbReference type="EMBL" id="KAB1644958.1"/>
    </source>
</evidence>
<gene>
    <name evidence="1" type="ORF">F8O05_01455</name>
</gene>
<dbReference type="EMBL" id="WBKB01000001">
    <property type="protein sequence ID" value="KAB1644958.1"/>
    <property type="molecule type" value="Genomic_DNA"/>
</dbReference>
<dbReference type="Proteomes" id="UP000433493">
    <property type="component" value="Unassembled WGS sequence"/>
</dbReference>
<sequence length="223" mass="23639">MTFSIIARDPETGAFGIAVTSSSPCVGARCMHLRSNVGVVASQNVTDPRLGPAILDRIQAGATAEEALAAVLDGYETARYRQITVLDNRGGSAHHSGSGTLGTNRVVVGENAIAAGNLLSTEQVPEDMIRSFELSSGELEHRLQGALAQGEATGGELGEVRSCGLAVVHDVGWRVTDIRVDEADQPIQKMASILDLWMKERDDYKLRGINPDLAPSYGVPGDE</sequence>
<organism evidence="1 2">
    <name type="scientific">Gulosibacter chungangensis</name>
    <dbReference type="NCBI Taxonomy" id="979746"/>
    <lineage>
        <taxon>Bacteria</taxon>
        <taxon>Bacillati</taxon>
        <taxon>Actinomycetota</taxon>
        <taxon>Actinomycetes</taxon>
        <taxon>Micrococcales</taxon>
        <taxon>Microbacteriaceae</taxon>
        <taxon>Gulosibacter</taxon>
    </lineage>
</organism>
<keyword evidence="2" id="KW-1185">Reference proteome</keyword>
<proteinExistence type="predicted"/>
<dbReference type="Gene3D" id="3.60.20.10">
    <property type="entry name" value="Glutamine Phosphoribosylpyrophosphate, subunit 1, domain 1"/>
    <property type="match status" value="1"/>
</dbReference>
<dbReference type="InterPro" id="IPR029055">
    <property type="entry name" value="Ntn_hydrolases_N"/>
</dbReference>
<reference evidence="1 2" key="1">
    <citation type="submission" date="2019-09" db="EMBL/GenBank/DDBJ databases">
        <title>Phylogeny of genus Pseudoclavibacter and closely related genus.</title>
        <authorList>
            <person name="Li Y."/>
        </authorList>
    </citation>
    <scope>NUCLEOTIDE SEQUENCE [LARGE SCALE GENOMIC DNA]</scope>
    <source>
        <strain evidence="1 2">KCTC 13959</strain>
    </source>
</reference>
<protein>
    <submittedName>
        <fullName evidence="1">DUF1028 domain-containing protein</fullName>
    </submittedName>
</protein>
<evidence type="ECO:0000313" key="2">
    <source>
        <dbReference type="Proteomes" id="UP000433493"/>
    </source>
</evidence>
<dbReference type="PANTHER" id="PTHR39328:SF1">
    <property type="entry name" value="BLL2871 PROTEIN"/>
    <property type="match status" value="1"/>
</dbReference>
<dbReference type="InterPro" id="IPR010430">
    <property type="entry name" value="DUF1028"/>
</dbReference>
<accession>A0A7J5BFT1</accession>